<gene>
    <name evidence="2" type="ORF">ACFSR1_11695</name>
</gene>
<reference evidence="3" key="1">
    <citation type="journal article" date="2019" name="Int. J. Syst. Evol. Microbiol.">
        <title>The Global Catalogue of Microorganisms (GCM) 10K type strain sequencing project: providing services to taxonomists for standard genome sequencing and annotation.</title>
        <authorList>
            <consortium name="The Broad Institute Genomics Platform"/>
            <consortium name="The Broad Institute Genome Sequencing Center for Infectious Disease"/>
            <person name="Wu L."/>
            <person name="Ma J."/>
        </authorList>
    </citation>
    <scope>NUCLEOTIDE SEQUENCE [LARGE SCALE GENOMIC DNA]</scope>
    <source>
        <strain evidence="3">KCTC 52274</strain>
    </source>
</reference>
<dbReference type="EMBL" id="JBHULE010000019">
    <property type="protein sequence ID" value="MFD2563332.1"/>
    <property type="molecule type" value="Genomic_DNA"/>
</dbReference>
<protein>
    <submittedName>
        <fullName evidence="2">Carboxypeptidase-like regulatory domain-containing protein</fullName>
    </submittedName>
</protein>
<keyword evidence="3" id="KW-1185">Reference proteome</keyword>
<dbReference type="Proteomes" id="UP001597319">
    <property type="component" value="Unassembled WGS sequence"/>
</dbReference>
<evidence type="ECO:0000256" key="1">
    <source>
        <dbReference type="SAM" id="SignalP"/>
    </source>
</evidence>
<keyword evidence="1" id="KW-0732">Signal</keyword>
<feature type="chain" id="PRO_5046282915" evidence="1">
    <location>
        <begin position="25"/>
        <end position="951"/>
    </location>
</feature>
<sequence length="951" mass="108192">MMKNGILIKYVVALIFLISIKAFAQEGTVSGTLTDDSGLPLPGVNIMIKGTTIGTQTDFDGNYSIQCNIDDILVFSYIGFSAREVLVTGAIFGEEGNATMVKKKPIQKIRSDAYTNAIQRTSTPKIKIPSLEDVYKTYNKNGSYFDYSRIRNIEIGKDKIKLSYFRPNTYYEVGWNSKTGFQFINNKNLPELQSVYSQGRPFNGENTFFGPETGEIFSFGPRTQTLEFDGSAYEYDQNGRLVALGNGNGNPSNVYNNSIFKTSIKTSNNVFLNISTDNDFYGFDYQNKIIEDIFGEEQSSHNEFTVSYRNSKSSNKPILWDTFIKYSNAVDNQPNINGFQNNLLLNTYATPISFGNNQGIQLTDNSQRSFSPNRFNNPIWLLKTNQNQVMSNILIASLQNKFGISDDAYFKTILNYTNSARKERFGLPRSTAGFLEGYVSHKNVDINEFDSNLVFRLEKYMNDSKLKIDSKINYTYRNLNYSLFEAERFSGFSFSNPQTSSERTQKLDRNTFRMLHTFAYTIADISTTITAGNNSFTSSLQNSKWFLPTLGIKTDLDNYIDVDWLRRFTVAARTSFDVNDISLFYTNQSHNSLLIQPQESLEYTANNDLFISNDIHLEEKISYELGVNIDTELFYGDVYLDLGFNYFNNRTNNSVFPVFEQNEFQLKNIADVSNKGFELSLNISIRDYNDFWYSPGIVFSSYRTKVLDILDEDERIPFAGFSSVSKNLIKGQPAGVFVGSAYQRDNQNNIIIDNQGFPIVAPDLKVIGDPTPEYSIGFSNWFHWKKFRFNFLIDFQKGGDVWNGTQNVLNYLGTSQLSAEQRQITGFVFNGVNQEGERNTIPVDFANPINGLSGNKFVRYGYEGVAEDAIVDGSYINLKSINFTYDLAKNRSNHFLRDLTIGIYANNLFTWSKYRGASPYSNLFDQHSSHGLNFFNTPITSEIGFKINLKI</sequence>
<organism evidence="2 3">
    <name type="scientific">Aquimarina rubra</name>
    <dbReference type="NCBI Taxonomy" id="1920033"/>
    <lineage>
        <taxon>Bacteria</taxon>
        <taxon>Pseudomonadati</taxon>
        <taxon>Bacteroidota</taxon>
        <taxon>Flavobacteriia</taxon>
        <taxon>Flavobacteriales</taxon>
        <taxon>Flavobacteriaceae</taxon>
        <taxon>Aquimarina</taxon>
    </lineage>
</organism>
<dbReference type="SUPFAM" id="SSF49464">
    <property type="entry name" value="Carboxypeptidase regulatory domain-like"/>
    <property type="match status" value="1"/>
</dbReference>
<name>A0ABW5LII8_9FLAO</name>
<evidence type="ECO:0000313" key="2">
    <source>
        <dbReference type="EMBL" id="MFD2563332.1"/>
    </source>
</evidence>
<comment type="caution">
    <text evidence="2">The sequence shown here is derived from an EMBL/GenBank/DDBJ whole genome shotgun (WGS) entry which is preliminary data.</text>
</comment>
<proteinExistence type="predicted"/>
<feature type="signal peptide" evidence="1">
    <location>
        <begin position="1"/>
        <end position="24"/>
    </location>
</feature>
<dbReference type="Pfam" id="PF13715">
    <property type="entry name" value="CarbopepD_reg_2"/>
    <property type="match status" value="1"/>
</dbReference>
<accession>A0ABW5LII8</accession>
<evidence type="ECO:0000313" key="3">
    <source>
        <dbReference type="Proteomes" id="UP001597319"/>
    </source>
</evidence>
<dbReference type="Gene3D" id="2.60.40.1120">
    <property type="entry name" value="Carboxypeptidase-like, regulatory domain"/>
    <property type="match status" value="1"/>
</dbReference>
<dbReference type="RefSeq" id="WP_378292658.1">
    <property type="nucleotide sequence ID" value="NZ_JBHULE010000019.1"/>
</dbReference>
<dbReference type="InterPro" id="IPR008969">
    <property type="entry name" value="CarboxyPept-like_regulatory"/>
</dbReference>